<dbReference type="Proteomes" id="UP001162156">
    <property type="component" value="Unassembled WGS sequence"/>
</dbReference>
<keyword evidence="2" id="KW-1185">Reference proteome</keyword>
<protein>
    <recommendedName>
        <fullName evidence="3">DDE-1 domain-containing protein</fullName>
    </recommendedName>
</protein>
<evidence type="ECO:0000313" key="2">
    <source>
        <dbReference type="Proteomes" id="UP001162156"/>
    </source>
</evidence>
<sequence length="203" mass="23261">MDDPGAKKVVVPRRAKRVERVQNHSRTSMSRMVYGSANGGLLPPMMVVYKAQNLSCYRMLKEPEHQMRPLLSRETINLASHFSPNVIAVCKGKQIYMAPFPVNATHLMQLLDVAVFGPMKRKWREILDRWRKESRFLGCLPKEQFPNLLSRLWNGISATVGQNLISGFKATGLFPLNPQEVLKRIPDGIFDVDDKLKDNWMRV</sequence>
<proteinExistence type="predicted"/>
<evidence type="ECO:0008006" key="3">
    <source>
        <dbReference type="Google" id="ProtNLM"/>
    </source>
</evidence>
<name>A0AAV8ZT48_9CUCU</name>
<dbReference type="EMBL" id="JANEYF010000334">
    <property type="protein sequence ID" value="KAJ8970596.1"/>
    <property type="molecule type" value="Genomic_DNA"/>
</dbReference>
<gene>
    <name evidence="1" type="ORF">NQ314_001130</name>
</gene>
<dbReference type="AlphaFoldDB" id="A0AAV8ZT48"/>
<evidence type="ECO:0000313" key="1">
    <source>
        <dbReference type="EMBL" id="KAJ8970596.1"/>
    </source>
</evidence>
<comment type="caution">
    <text evidence="1">The sequence shown here is derived from an EMBL/GenBank/DDBJ whole genome shotgun (WGS) entry which is preliminary data.</text>
</comment>
<accession>A0AAV8ZT48</accession>
<reference evidence="1" key="1">
    <citation type="journal article" date="2023" name="Insect Mol. Biol.">
        <title>Genome sequencing provides insights into the evolution of gene families encoding plant cell wall-degrading enzymes in longhorned beetles.</title>
        <authorList>
            <person name="Shin N.R."/>
            <person name="Okamura Y."/>
            <person name="Kirsch R."/>
            <person name="Pauchet Y."/>
        </authorList>
    </citation>
    <scope>NUCLEOTIDE SEQUENCE</scope>
    <source>
        <strain evidence="1">RBIC_L_NR</strain>
    </source>
</reference>
<organism evidence="1 2">
    <name type="scientific">Rhamnusium bicolor</name>
    <dbReference type="NCBI Taxonomy" id="1586634"/>
    <lineage>
        <taxon>Eukaryota</taxon>
        <taxon>Metazoa</taxon>
        <taxon>Ecdysozoa</taxon>
        <taxon>Arthropoda</taxon>
        <taxon>Hexapoda</taxon>
        <taxon>Insecta</taxon>
        <taxon>Pterygota</taxon>
        <taxon>Neoptera</taxon>
        <taxon>Endopterygota</taxon>
        <taxon>Coleoptera</taxon>
        <taxon>Polyphaga</taxon>
        <taxon>Cucujiformia</taxon>
        <taxon>Chrysomeloidea</taxon>
        <taxon>Cerambycidae</taxon>
        <taxon>Lepturinae</taxon>
        <taxon>Rhagiini</taxon>
        <taxon>Rhamnusium</taxon>
    </lineage>
</organism>